<reference evidence="1" key="1">
    <citation type="submission" date="2020-10" db="EMBL/GenBank/DDBJ databases">
        <authorList>
            <person name="Gilroy R."/>
        </authorList>
    </citation>
    <scope>NUCLEOTIDE SEQUENCE</scope>
    <source>
        <strain evidence="1">23406</strain>
    </source>
</reference>
<proteinExistence type="predicted"/>
<gene>
    <name evidence="1" type="ORF">IAB14_05815</name>
</gene>
<feature type="non-terminal residue" evidence="1">
    <location>
        <position position="1"/>
    </location>
</feature>
<dbReference type="EMBL" id="DVOH01000044">
    <property type="protein sequence ID" value="HIV00607.1"/>
    <property type="molecule type" value="Genomic_DNA"/>
</dbReference>
<name>A0A9D1NDF4_9FIRM</name>
<reference evidence="1" key="2">
    <citation type="journal article" date="2021" name="PeerJ">
        <title>Extensive microbial diversity within the chicken gut microbiome revealed by metagenomics and culture.</title>
        <authorList>
            <person name="Gilroy R."/>
            <person name="Ravi A."/>
            <person name="Getino M."/>
            <person name="Pursley I."/>
            <person name="Horton D.L."/>
            <person name="Alikhan N.F."/>
            <person name="Baker D."/>
            <person name="Gharbi K."/>
            <person name="Hall N."/>
            <person name="Watson M."/>
            <person name="Adriaenssens E.M."/>
            <person name="Foster-Nyarko E."/>
            <person name="Jarju S."/>
            <person name="Secka A."/>
            <person name="Antonio M."/>
            <person name="Oren A."/>
            <person name="Chaudhuri R.R."/>
            <person name="La Ragione R."/>
            <person name="Hildebrand F."/>
            <person name="Pallen M.J."/>
        </authorList>
    </citation>
    <scope>NUCLEOTIDE SEQUENCE</scope>
    <source>
        <strain evidence="1">23406</strain>
    </source>
</reference>
<comment type="caution">
    <text evidence="1">The sequence shown here is derived from an EMBL/GenBank/DDBJ whole genome shotgun (WGS) entry which is preliminary data.</text>
</comment>
<dbReference type="Proteomes" id="UP000886891">
    <property type="component" value="Unassembled WGS sequence"/>
</dbReference>
<organism evidence="1 2">
    <name type="scientific">Candidatus Stercoripulliclostridium merdipullorum</name>
    <dbReference type="NCBI Taxonomy" id="2840952"/>
    <lineage>
        <taxon>Bacteria</taxon>
        <taxon>Bacillati</taxon>
        <taxon>Bacillota</taxon>
        <taxon>Clostridia</taxon>
        <taxon>Eubacteriales</taxon>
        <taxon>Candidatus Stercoripulliclostridium</taxon>
    </lineage>
</organism>
<protein>
    <submittedName>
        <fullName evidence="1">Uncharacterized protein</fullName>
    </submittedName>
</protein>
<accession>A0A9D1NDF4</accession>
<evidence type="ECO:0000313" key="2">
    <source>
        <dbReference type="Proteomes" id="UP000886891"/>
    </source>
</evidence>
<dbReference type="AlphaFoldDB" id="A0A9D1NDF4"/>
<sequence>RLKEFSMIDSLVFVMGSVNFIDEATMKVNFDGSFLSEVLGLDYEMFNDIILAAAPHGDLQDAMALVGLSEENLKLAFSVTLDLNKELFEKIPISD</sequence>
<evidence type="ECO:0000313" key="1">
    <source>
        <dbReference type="EMBL" id="HIV00607.1"/>
    </source>
</evidence>